<evidence type="ECO:0000313" key="8">
    <source>
        <dbReference type="Proteomes" id="UP000536685"/>
    </source>
</evidence>
<dbReference type="SUPFAM" id="SSF52091">
    <property type="entry name" value="SpoIIaa-like"/>
    <property type="match status" value="1"/>
</dbReference>
<dbReference type="Pfam" id="PF01740">
    <property type="entry name" value="STAS"/>
    <property type="match status" value="1"/>
</dbReference>
<evidence type="ECO:0000256" key="2">
    <source>
        <dbReference type="ARBA" id="ARBA00022692"/>
    </source>
</evidence>
<evidence type="ECO:0000256" key="3">
    <source>
        <dbReference type="ARBA" id="ARBA00022989"/>
    </source>
</evidence>
<feature type="transmembrane region" description="Helical" evidence="5">
    <location>
        <begin position="328"/>
        <end position="348"/>
    </location>
</feature>
<dbReference type="EMBL" id="JACHMJ010000001">
    <property type="protein sequence ID" value="MBB5843468.1"/>
    <property type="molecule type" value="Genomic_DNA"/>
</dbReference>
<evidence type="ECO:0000313" key="7">
    <source>
        <dbReference type="EMBL" id="MBB5843468.1"/>
    </source>
</evidence>
<feature type="transmembrane region" description="Helical" evidence="5">
    <location>
        <begin position="182"/>
        <end position="200"/>
    </location>
</feature>
<feature type="transmembrane region" description="Helical" evidence="5">
    <location>
        <begin position="21"/>
        <end position="43"/>
    </location>
</feature>
<keyword evidence="4 5" id="KW-0472">Membrane</keyword>
<dbReference type="PROSITE" id="PS50801">
    <property type="entry name" value="STAS"/>
    <property type="match status" value="1"/>
</dbReference>
<feature type="transmembrane region" description="Helical" evidence="5">
    <location>
        <begin position="246"/>
        <end position="268"/>
    </location>
</feature>
<dbReference type="AlphaFoldDB" id="A0A841AMB6"/>
<gene>
    <name evidence="7" type="ORF">HD599_001791</name>
</gene>
<dbReference type="Gene3D" id="3.30.750.24">
    <property type="entry name" value="STAS domain"/>
    <property type="match status" value="1"/>
</dbReference>
<feature type="transmembrane region" description="Helical" evidence="5">
    <location>
        <begin position="105"/>
        <end position="123"/>
    </location>
</feature>
<comment type="subcellular location">
    <subcellularLocation>
        <location evidence="1">Membrane</location>
        <topology evidence="1">Multi-pass membrane protein</topology>
    </subcellularLocation>
</comment>
<dbReference type="Pfam" id="PF00916">
    <property type="entry name" value="Sulfate_transp"/>
    <property type="match status" value="1"/>
</dbReference>
<feature type="transmembrane region" description="Helical" evidence="5">
    <location>
        <begin position="135"/>
        <end position="153"/>
    </location>
</feature>
<evidence type="ECO:0000256" key="5">
    <source>
        <dbReference type="SAM" id="Phobius"/>
    </source>
</evidence>
<feature type="transmembrane region" description="Helical" evidence="5">
    <location>
        <begin position="386"/>
        <end position="415"/>
    </location>
</feature>
<dbReference type="InterPro" id="IPR036513">
    <property type="entry name" value="STAS_dom_sf"/>
</dbReference>
<accession>A0A841AMB6</accession>
<keyword evidence="2 5" id="KW-0812">Transmembrane</keyword>
<feature type="transmembrane region" description="Helical" evidence="5">
    <location>
        <begin position="354"/>
        <end position="374"/>
    </location>
</feature>
<dbReference type="InterPro" id="IPR001902">
    <property type="entry name" value="SLC26A/SulP_fam"/>
</dbReference>
<evidence type="ECO:0000259" key="6">
    <source>
        <dbReference type="PROSITE" id="PS50801"/>
    </source>
</evidence>
<feature type="transmembrane region" description="Helical" evidence="5">
    <location>
        <begin position="80"/>
        <end position="99"/>
    </location>
</feature>
<feature type="transmembrane region" description="Helical" evidence="5">
    <location>
        <begin position="49"/>
        <end position="68"/>
    </location>
</feature>
<name>A0A841AMB6_9MICO</name>
<dbReference type="GO" id="GO:0016020">
    <property type="term" value="C:membrane"/>
    <property type="evidence" value="ECO:0007669"/>
    <property type="project" value="UniProtKB-SubCell"/>
</dbReference>
<evidence type="ECO:0000256" key="4">
    <source>
        <dbReference type="ARBA" id="ARBA00023136"/>
    </source>
</evidence>
<reference evidence="7 8" key="1">
    <citation type="submission" date="2020-08" db="EMBL/GenBank/DDBJ databases">
        <title>Sequencing the genomes of 1000 actinobacteria strains.</title>
        <authorList>
            <person name="Klenk H.-P."/>
        </authorList>
    </citation>
    <scope>NUCLEOTIDE SEQUENCE [LARGE SCALE GENOMIC DNA]</scope>
    <source>
        <strain evidence="7 8">DSM 105784</strain>
    </source>
</reference>
<feature type="transmembrane region" description="Helical" evidence="5">
    <location>
        <begin position="212"/>
        <end position="234"/>
    </location>
</feature>
<keyword evidence="3 5" id="KW-1133">Transmembrane helix</keyword>
<dbReference type="RefSeq" id="WP_246376139.1">
    <property type="nucleotide sequence ID" value="NZ_JACHMJ010000001.1"/>
</dbReference>
<proteinExistence type="predicted"/>
<comment type="caution">
    <text evidence="7">The sequence shown here is derived from an EMBL/GenBank/DDBJ whole genome shotgun (WGS) entry which is preliminary data.</text>
</comment>
<dbReference type="GO" id="GO:0055085">
    <property type="term" value="P:transmembrane transport"/>
    <property type="evidence" value="ECO:0007669"/>
    <property type="project" value="InterPro"/>
</dbReference>
<dbReference type="InterPro" id="IPR002645">
    <property type="entry name" value="STAS_dom"/>
</dbReference>
<organism evidence="7 8">
    <name type="scientific">Conyzicola lurida</name>
    <dbReference type="NCBI Taxonomy" id="1172621"/>
    <lineage>
        <taxon>Bacteria</taxon>
        <taxon>Bacillati</taxon>
        <taxon>Actinomycetota</taxon>
        <taxon>Actinomycetes</taxon>
        <taxon>Micrococcales</taxon>
        <taxon>Microbacteriaceae</taxon>
        <taxon>Conyzicola</taxon>
    </lineage>
</organism>
<feature type="domain" description="STAS" evidence="6">
    <location>
        <begin position="431"/>
        <end position="512"/>
    </location>
</feature>
<sequence>MRVSEPSGWLAPTLRGYRRRWLSADIVAGLSAGAVVIPQAMAYATIADLPVQAGLYTCITPMVVYALLGGSRAMSVSTTSTIATLTATTLVSAGVAASAEDQARDLATLTLLVGVILVLARVFRLGALVENINEPTLIGLKVGLGATVALGQVPKLLGVDVEVTGHGFVRTLAATLESVPEANLATALLSAGSIVVLVALRQLAPRVPAQLVVVVGGILLVALTGIADAGVRVIEPVPTGLPLPGIPSLTDVGVLIPGALAIAVMAFLESASVARGIRLASEPQVDSNRELFATGAANLVGAFFHTLPAAGGFSQSAVNQRAGARSQLASIVTAALAVLVALFLAPVLDDLPQAVLASMVLVAVVGLIDVRGLVRLARLSRIEFWVAVAAALIGLSAGLLAAVAAGVLFTLGLVLHGLNQPRITVGPAQGGVLPVRLDVPLYTANVFATQRAVEDALASAGDIHTLHLDVSVLKATSVTVLDALAGYDHELAQRGVRLEVAGLEGDALALARRTEWWGTLAEQGRARDG</sequence>
<evidence type="ECO:0000256" key="1">
    <source>
        <dbReference type="ARBA" id="ARBA00004141"/>
    </source>
</evidence>
<keyword evidence="8" id="KW-1185">Reference proteome</keyword>
<dbReference type="Proteomes" id="UP000536685">
    <property type="component" value="Unassembled WGS sequence"/>
</dbReference>
<dbReference type="PANTHER" id="PTHR11814">
    <property type="entry name" value="SULFATE TRANSPORTER"/>
    <property type="match status" value="1"/>
</dbReference>
<protein>
    <submittedName>
        <fullName evidence="7">MFS superfamily sulfate permease-like transporter</fullName>
    </submittedName>
</protein>
<dbReference type="InterPro" id="IPR011547">
    <property type="entry name" value="SLC26A/SulP_dom"/>
</dbReference>